<dbReference type="EMBL" id="JACCHP010000025">
    <property type="protein sequence ID" value="MBH5401949.1"/>
    <property type="molecule type" value="Genomic_DNA"/>
</dbReference>
<dbReference type="InterPro" id="IPR000209">
    <property type="entry name" value="Peptidase_S8/S53_dom"/>
</dbReference>
<dbReference type="InterPro" id="IPR036852">
    <property type="entry name" value="Peptidase_S8/S53_dom_sf"/>
</dbReference>
<keyword evidence="8" id="KW-1185">Reference proteome</keyword>
<sequence length="669" mass="71758">MTDRYESLARRRMHPKLRVLANSDARVNAAKAEIQGCLKVTSTLAAQAPSLGAAVAPGQISKGKTAVKDLNTADRRENVEVNVFVRSTEPVRLGPHDRAQGRLAAMRLGLEEIENLAGDANIVIIEPAETLKPPRPLKGSATTSTPTARVVANERKKHGDGVGVIIGVIDVEGFDWAHPDFLDQAGKSRFVSIWDQGAKDGTRPAGFDYGRVITSADMAQAVTEAKQVHVSPHDLEPQSQMVVGSHGTHVASIAAGNSGVCSKADIAAVLISLPAEDLERRTSFYDSTRLLDAVIYLLDLAAGRPISINISLGTNGHAHDGSSALDRWLDVLLAEPGRSICIAAGNAGQERPEAPDDLGYMLGRIHAGSRIAAQGLDHELEWEVVGDRIKDASENEMELWYEPQDRFAISIRPPDGQWIGPIAPGEFLENFQLADRTMLSIYNELHHPANGANYIAVYLTPFMGDVVVGVKAGTWLVKLHGLVVRDGRFHAWIERDDPVDIGDGAHFWPSFFSARSNVDASSVSALACGQRIVSVANLHEARRSAHITSSQGPTRDGRPKPDIVAPGTDIVAANGFGDPAEPWIPMTGTSMVSPYVAGVIGLMLAVEKTLTAAQILGILKATAQPLPGGTFEWVNDCGFGVIMPEACLREAGHVTARLDAKDRFKGRLS</sequence>
<organism evidence="7 8">
    <name type="scientific">Bradyrhizobium agreste</name>
    <dbReference type="NCBI Taxonomy" id="2751811"/>
    <lineage>
        <taxon>Bacteria</taxon>
        <taxon>Pseudomonadati</taxon>
        <taxon>Pseudomonadota</taxon>
        <taxon>Alphaproteobacteria</taxon>
        <taxon>Hyphomicrobiales</taxon>
        <taxon>Nitrobacteraceae</taxon>
        <taxon>Bradyrhizobium</taxon>
    </lineage>
</organism>
<dbReference type="PROSITE" id="PS00137">
    <property type="entry name" value="SUBTILASE_HIS"/>
    <property type="match status" value="1"/>
</dbReference>
<evidence type="ECO:0000259" key="6">
    <source>
        <dbReference type="Pfam" id="PF00082"/>
    </source>
</evidence>
<dbReference type="PROSITE" id="PS51892">
    <property type="entry name" value="SUBTILASE"/>
    <property type="match status" value="1"/>
</dbReference>
<evidence type="ECO:0000256" key="1">
    <source>
        <dbReference type="ARBA" id="ARBA00011073"/>
    </source>
</evidence>
<dbReference type="Proteomes" id="UP000807370">
    <property type="component" value="Unassembled WGS sequence"/>
</dbReference>
<evidence type="ECO:0000256" key="4">
    <source>
        <dbReference type="ARBA" id="ARBA00022825"/>
    </source>
</evidence>
<keyword evidence="4 5" id="KW-0720">Serine protease</keyword>
<evidence type="ECO:0000256" key="5">
    <source>
        <dbReference type="PROSITE-ProRule" id="PRU01240"/>
    </source>
</evidence>
<dbReference type="Pfam" id="PF00082">
    <property type="entry name" value="Peptidase_S8"/>
    <property type="match status" value="1"/>
</dbReference>
<evidence type="ECO:0000256" key="2">
    <source>
        <dbReference type="ARBA" id="ARBA00022670"/>
    </source>
</evidence>
<dbReference type="InterPro" id="IPR022398">
    <property type="entry name" value="Peptidase_S8_His-AS"/>
</dbReference>
<evidence type="ECO:0000313" key="8">
    <source>
        <dbReference type="Proteomes" id="UP000807370"/>
    </source>
</evidence>
<reference evidence="7 8" key="1">
    <citation type="submission" date="2020-07" db="EMBL/GenBank/DDBJ databases">
        <title>Bradyrhizobium diversity isolated from nodules of indigenous legumes of Western Australia.</title>
        <authorList>
            <person name="Klepa M.S."/>
        </authorList>
    </citation>
    <scope>NUCLEOTIDE SEQUENCE [LARGE SCALE GENOMIC DNA]</scope>
    <source>
        <strain evidence="7 8">CNPSo 4010</strain>
    </source>
</reference>
<keyword evidence="3 5" id="KW-0378">Hydrolase</keyword>
<gene>
    <name evidence="7" type="ORF">HZZ13_29770</name>
</gene>
<evidence type="ECO:0000256" key="3">
    <source>
        <dbReference type="ARBA" id="ARBA00022801"/>
    </source>
</evidence>
<dbReference type="InterPro" id="IPR015500">
    <property type="entry name" value="Peptidase_S8_subtilisin-rel"/>
</dbReference>
<comment type="similarity">
    <text evidence="1 5">Belongs to the peptidase S8 family.</text>
</comment>
<comment type="caution">
    <text evidence="7">The sequence shown here is derived from an EMBL/GenBank/DDBJ whole genome shotgun (WGS) entry which is preliminary data.</text>
</comment>
<proteinExistence type="inferred from homology"/>
<dbReference type="SUPFAM" id="SSF52743">
    <property type="entry name" value="Subtilisin-like"/>
    <property type="match status" value="1"/>
</dbReference>
<accession>A0ABS0PXK1</accession>
<protein>
    <submittedName>
        <fullName evidence="7">S8 family serine peptidase</fullName>
    </submittedName>
</protein>
<dbReference type="Gene3D" id="3.40.50.200">
    <property type="entry name" value="Peptidase S8/S53 domain"/>
    <property type="match status" value="2"/>
</dbReference>
<keyword evidence="2 5" id="KW-0645">Protease</keyword>
<evidence type="ECO:0000313" key="7">
    <source>
        <dbReference type="EMBL" id="MBH5401949.1"/>
    </source>
</evidence>
<dbReference type="Gene3D" id="2.60.120.1290">
    <property type="match status" value="1"/>
</dbReference>
<name>A0ABS0PXK1_9BRAD</name>
<dbReference type="PRINTS" id="PR00723">
    <property type="entry name" value="SUBTILISIN"/>
</dbReference>
<dbReference type="PANTHER" id="PTHR43806:SF11">
    <property type="entry name" value="CEREVISIN-RELATED"/>
    <property type="match status" value="1"/>
</dbReference>
<feature type="active site" description="Charge relay system" evidence="5">
    <location>
        <position position="170"/>
    </location>
</feature>
<dbReference type="InterPro" id="IPR050131">
    <property type="entry name" value="Peptidase_S8_subtilisin-like"/>
</dbReference>
<feature type="active site" description="Charge relay system" evidence="5">
    <location>
        <position position="590"/>
    </location>
</feature>
<dbReference type="PANTHER" id="PTHR43806">
    <property type="entry name" value="PEPTIDASE S8"/>
    <property type="match status" value="1"/>
</dbReference>
<feature type="active site" description="Charge relay system" evidence="5">
    <location>
        <position position="246"/>
    </location>
</feature>
<feature type="domain" description="Peptidase S8/S53" evidence="6">
    <location>
        <begin position="162"/>
        <end position="640"/>
    </location>
</feature>